<dbReference type="Ensembl" id="ENSNMLT00000015911.1">
    <property type="protein sequence ID" value="ENSNMLP00000014140.1"/>
    <property type="gene ID" value="ENSNMLG00000009458.1"/>
</dbReference>
<accession>A0A8C6WKR5</accession>
<reference evidence="2" key="1">
    <citation type="submission" date="2025-08" db="UniProtKB">
        <authorList>
            <consortium name="Ensembl"/>
        </authorList>
    </citation>
    <scope>IDENTIFICATION</scope>
</reference>
<dbReference type="PANTHER" id="PTHR34649">
    <property type="entry name" value="CILIA- AND FLAGELLA-ASSOCIATED PROTEIN 99"/>
    <property type="match status" value="1"/>
</dbReference>
<feature type="compositionally biased region" description="Basic and acidic residues" evidence="1">
    <location>
        <begin position="512"/>
        <end position="522"/>
    </location>
</feature>
<dbReference type="PANTHER" id="PTHR34649:SF1">
    <property type="entry name" value="CILIA- AND FLAGELLA-ASSOCIATED PROTEIN 99"/>
    <property type="match status" value="1"/>
</dbReference>
<name>A0A8C6WKR5_9GOBI</name>
<sequence>MPSKYVPLVKEAIRLLDRFCTDRQCLDDFVETISKEPTNLDPQQRSFILDTISGCIEYKQLLDVVVNLFYKIPCFTIHLFPFSPLEFMTKRDTCFDNAIPHSVVHFESDLICSGLFNKKYSCMSDSLSYCVFVMTNSLARWRTEIVALLEELSVQVSRGSQLKKAPARTTVPQEFALTKAKPRAVLLPEIIPELEKPQPVSLICFFLICSIICSHASSLFQSSWDIKLNSATILRQGALVDRQLKQELLRMERLMEGTQEPSAFLQWQKEMRERDLREELAKVECRRLEGRISHEEAAMARSRLMAQNHTAALLKREEMAELMRRYAEKRLHEEKEMRELVQQVSDGHKNAKAAKEKLYTMKQKIVQEVSKESQELLRRALAEAQAELIRKFEIIQQIRAIESNSLTRGHFFDDTKPGGHDLLGEMSLCELRERLALLKEAQLKEEQQRRQYIHEQRHQRKLLLQNKLDNFHLHHTALKQATTLRSPLTGRISEKITLCVDETILALQKKLEEKKQERDSLRHRNSSRPAHMEGTHSSVSI</sequence>
<evidence type="ECO:0000313" key="3">
    <source>
        <dbReference type="Proteomes" id="UP000694523"/>
    </source>
</evidence>
<dbReference type="InterPro" id="IPR039341">
    <property type="entry name" value="CFAP99"/>
</dbReference>
<dbReference type="AlphaFoldDB" id="A0A8C6WKR5"/>
<feature type="region of interest" description="Disordered" evidence="1">
    <location>
        <begin position="512"/>
        <end position="541"/>
    </location>
</feature>
<keyword evidence="3" id="KW-1185">Reference proteome</keyword>
<evidence type="ECO:0000313" key="2">
    <source>
        <dbReference type="Ensembl" id="ENSNMLP00000014140.1"/>
    </source>
</evidence>
<reference evidence="2" key="2">
    <citation type="submission" date="2025-09" db="UniProtKB">
        <authorList>
            <consortium name="Ensembl"/>
        </authorList>
    </citation>
    <scope>IDENTIFICATION</scope>
</reference>
<protein>
    <submittedName>
        <fullName evidence="2">Cilia and flagella associated protein 99</fullName>
    </submittedName>
</protein>
<proteinExistence type="predicted"/>
<organism evidence="2 3">
    <name type="scientific">Neogobius melanostomus</name>
    <name type="common">round goby</name>
    <dbReference type="NCBI Taxonomy" id="47308"/>
    <lineage>
        <taxon>Eukaryota</taxon>
        <taxon>Metazoa</taxon>
        <taxon>Chordata</taxon>
        <taxon>Craniata</taxon>
        <taxon>Vertebrata</taxon>
        <taxon>Euteleostomi</taxon>
        <taxon>Actinopterygii</taxon>
        <taxon>Neopterygii</taxon>
        <taxon>Teleostei</taxon>
        <taxon>Neoteleostei</taxon>
        <taxon>Acanthomorphata</taxon>
        <taxon>Gobiaria</taxon>
        <taxon>Gobiiformes</taxon>
        <taxon>Gobioidei</taxon>
        <taxon>Gobiidae</taxon>
        <taxon>Benthophilinae</taxon>
        <taxon>Neogobiini</taxon>
        <taxon>Neogobius</taxon>
    </lineage>
</organism>
<dbReference type="Proteomes" id="UP000694523">
    <property type="component" value="Unplaced"/>
</dbReference>
<evidence type="ECO:0000256" key="1">
    <source>
        <dbReference type="SAM" id="MobiDB-lite"/>
    </source>
</evidence>